<feature type="transmembrane region" description="Helical" evidence="1">
    <location>
        <begin position="319"/>
        <end position="336"/>
    </location>
</feature>
<feature type="transmembrane region" description="Helical" evidence="1">
    <location>
        <begin position="624"/>
        <end position="644"/>
    </location>
</feature>
<dbReference type="OMA" id="RYCYFLS"/>
<evidence type="ECO:0000313" key="4">
    <source>
        <dbReference type="Ensembl" id="ENSCSAVP00000006251.1"/>
    </source>
</evidence>
<keyword evidence="1" id="KW-1133">Transmembrane helix</keyword>
<dbReference type="InterPro" id="IPR056769">
    <property type="entry name" value="Piezo_TM1-24"/>
</dbReference>
<feature type="domain" description="Piezo TM1-24" evidence="3">
    <location>
        <begin position="2"/>
        <end position="136"/>
    </location>
</feature>
<dbReference type="GO" id="GO:0016020">
    <property type="term" value="C:membrane"/>
    <property type="evidence" value="ECO:0007669"/>
    <property type="project" value="InterPro"/>
</dbReference>
<keyword evidence="1" id="KW-0472">Membrane</keyword>
<feature type="transmembrane region" description="Helical" evidence="1">
    <location>
        <begin position="925"/>
        <end position="947"/>
    </location>
</feature>
<sequence length="1030" mass="118239">MVVAGTAYPSVVSSIYLISFIILAMMWAFHVKLLTPAVALLRAFLCAIASFQLLMLYLYQIQHIQDLIPKESIYTRLFGLTPIIRTNCTTPHQLLLYPGLKWSVFVEPSGVFLLLWSMAVGVRIDGDNLKTKEKKQFGKKMVIRLKTEKSLHGSCWSDIIHPQVWSVTYHSWLTFVLLIWACGLWMVKERSWYTLCCSPVFTIYGIPHCGTAGGNIVVGWGDLNESELPTVINQTDGNKLYLSAFGIRRYEYPFLHLGIQILYLCGFWLVLHQFNYIRKHGGSGSTNGGLIDGSFTTEADTDSWAYRLGEYCKEMLSRYWIFVVIGFHIAIATEGYPSGTKIIYFALFVLSTVSFVISWQFFRKSLQLYWIVLVTYTMIVLGLIYTYQFQDFPKYWKQLTHFTDQQTLVSSSITNPFELMLSILLPALFLLVVVLQLQYFNDRFLEVNDAILSIDGDGHTGEEGSAEEYEMGELNSGTREDDESWLTRQCRKMCPVVIGSIKTAVSLFIRGMEFHLWRLVFITAFAVAAYKVSAIYATVVVFWVLMLPARVTHRSLYIVTTVGLSLVGMAIMFLQLHFINLQLPYNCTVTVHVGCCCCLCGLLFVQQNMSRWIGIEKMNRNGIFFNHINGLIAILLMISFERVISLRQQWRSKWLKEVRPTVTAFYPSVTWRDADKGLVEFCKYFANFAFYKFGVEACFVMSVVTIWVRADMYAIIYSLLLVIALVLKTRLSLHRYWKFYSVALIILLVWQYLICLGMPPVWCVANQYPWMKLGSNVTEHDRLVRWMFLPDYLIVQDSTALIADFFQLLFVIAQLFVFEHENGEWTQFGGDNRYLTGADLDQVTLVGNPRKNFMLKKARSVLDQLKGFTFKYMIWVTMAMVFVAGTTRISLFCLGYLISFFYLLSRHQELMMGAPSRLLLVWNVVLGYNVSVITLKVALQVISCVYIETLQQRACSVVQLLSLVCSKRASYGLDAPSTTDQTCELSYTNAGLTWDFICFLFLLTQRRIFSSYYFLHASEDLKISMQLAAR</sequence>
<evidence type="ECO:0000313" key="5">
    <source>
        <dbReference type="Proteomes" id="UP000007875"/>
    </source>
</evidence>
<feature type="transmembrane region" description="Helical" evidence="1">
    <location>
        <begin position="6"/>
        <end position="27"/>
    </location>
</feature>
<feature type="transmembrane region" description="Helical" evidence="1">
    <location>
        <begin position="799"/>
        <end position="818"/>
    </location>
</feature>
<feature type="domain" description="Piezo TM1-24" evidence="3">
    <location>
        <begin position="163"/>
        <end position="446"/>
    </location>
</feature>
<keyword evidence="5" id="KW-1185">Reference proteome</keyword>
<feature type="transmembrane region" description="Helical" evidence="1">
    <location>
        <begin position="252"/>
        <end position="271"/>
    </location>
</feature>
<dbReference type="eggNOG" id="KOG1893">
    <property type="taxonomic scope" value="Eukaryota"/>
</dbReference>
<dbReference type="InParanoid" id="H2YLP9"/>
<organism evidence="4 5">
    <name type="scientific">Ciona savignyi</name>
    <name type="common">Pacific transparent sea squirt</name>
    <dbReference type="NCBI Taxonomy" id="51511"/>
    <lineage>
        <taxon>Eukaryota</taxon>
        <taxon>Metazoa</taxon>
        <taxon>Chordata</taxon>
        <taxon>Tunicata</taxon>
        <taxon>Ascidiacea</taxon>
        <taxon>Phlebobranchia</taxon>
        <taxon>Cionidae</taxon>
        <taxon>Ciona</taxon>
    </lineage>
</organism>
<reference evidence="4" key="3">
    <citation type="submission" date="2025-09" db="UniProtKB">
        <authorList>
            <consortium name="Ensembl"/>
        </authorList>
    </citation>
    <scope>IDENTIFICATION</scope>
</reference>
<feature type="transmembrane region" description="Helical" evidence="1">
    <location>
        <begin position="419"/>
        <end position="437"/>
    </location>
</feature>
<keyword evidence="1" id="KW-0812">Transmembrane</keyword>
<feature type="transmembrane region" description="Helical" evidence="1">
    <location>
        <begin position="519"/>
        <end position="544"/>
    </location>
</feature>
<evidence type="ECO:0000256" key="1">
    <source>
        <dbReference type="SAM" id="Phobius"/>
    </source>
</evidence>
<dbReference type="Ensembl" id="ENSCSAVT00000006330.1">
    <property type="protein sequence ID" value="ENSCSAVP00000006251.1"/>
    <property type="gene ID" value="ENSCSAVG00000003734.1"/>
</dbReference>
<feature type="transmembrane region" description="Helical" evidence="1">
    <location>
        <begin position="739"/>
        <end position="762"/>
    </location>
</feature>
<name>H2YLP9_CIOSA</name>
<evidence type="ECO:0000259" key="3">
    <source>
        <dbReference type="Pfam" id="PF24871"/>
    </source>
</evidence>
<feature type="transmembrane region" description="Helical" evidence="1">
    <location>
        <begin position="39"/>
        <end position="59"/>
    </location>
</feature>
<feature type="transmembrane region" description="Helical" evidence="1">
    <location>
        <begin position="102"/>
        <end position="124"/>
    </location>
</feature>
<dbReference type="InterPro" id="IPR027272">
    <property type="entry name" value="Piezo"/>
</dbReference>
<feature type="transmembrane region" description="Helical" evidence="1">
    <location>
        <begin position="556"/>
        <end position="576"/>
    </location>
</feature>
<dbReference type="PANTHER" id="PTHR47049">
    <property type="entry name" value="PIEZO-TYPE MECHANOSENSITIVE ION CHANNEL HOMOLOG"/>
    <property type="match status" value="1"/>
</dbReference>
<evidence type="ECO:0000259" key="2">
    <source>
        <dbReference type="Pfam" id="PF15917"/>
    </source>
</evidence>
<feature type="transmembrane region" description="Helical" evidence="1">
    <location>
        <begin position="368"/>
        <end position="387"/>
    </location>
</feature>
<feature type="transmembrane region" description="Helical" evidence="1">
    <location>
        <begin position="872"/>
        <end position="905"/>
    </location>
</feature>
<dbReference type="GO" id="GO:0008381">
    <property type="term" value="F:mechanosensitive monoatomic ion channel activity"/>
    <property type="evidence" value="ECO:0007669"/>
    <property type="project" value="InterPro"/>
</dbReference>
<proteinExistence type="predicted"/>
<dbReference type="STRING" id="51511.ENSCSAVP00000006251"/>
<dbReference type="Proteomes" id="UP000007875">
    <property type="component" value="Unassembled WGS sequence"/>
</dbReference>
<reference evidence="4" key="2">
    <citation type="submission" date="2025-08" db="UniProtKB">
        <authorList>
            <consortium name="Ensembl"/>
        </authorList>
    </citation>
    <scope>IDENTIFICATION</scope>
</reference>
<feature type="transmembrane region" description="Helical" evidence="1">
    <location>
        <begin position="167"/>
        <end position="187"/>
    </location>
</feature>
<evidence type="ECO:0008006" key="6">
    <source>
        <dbReference type="Google" id="ProtNLM"/>
    </source>
</evidence>
<feature type="domain" description="Piezo TM25-28" evidence="2">
    <location>
        <begin position="848"/>
        <end position="1030"/>
    </location>
</feature>
<dbReference type="Pfam" id="PF24871">
    <property type="entry name" value="Piezo_TM1-24"/>
    <property type="match status" value="2"/>
</dbReference>
<feature type="transmembrane region" description="Helical" evidence="1">
    <location>
        <begin position="710"/>
        <end position="727"/>
    </location>
</feature>
<feature type="transmembrane region" description="Helical" evidence="1">
    <location>
        <begin position="342"/>
        <end position="361"/>
    </location>
</feature>
<feature type="transmembrane region" description="Helical" evidence="1">
    <location>
        <begin position="583"/>
        <end position="604"/>
    </location>
</feature>
<dbReference type="InterPro" id="IPR031805">
    <property type="entry name" value="Piezo_TM25-28"/>
</dbReference>
<dbReference type="GeneTree" id="ENSGT00940000166986"/>
<accession>H2YLP9</accession>
<dbReference type="Pfam" id="PF15917">
    <property type="entry name" value="Piezo_TM25-28"/>
    <property type="match status" value="1"/>
</dbReference>
<reference evidence="5" key="1">
    <citation type="submission" date="2003-08" db="EMBL/GenBank/DDBJ databases">
        <authorList>
            <person name="Birren B."/>
            <person name="Nusbaum C."/>
            <person name="Abebe A."/>
            <person name="Abouelleil A."/>
            <person name="Adekoya E."/>
            <person name="Ait-zahra M."/>
            <person name="Allen N."/>
            <person name="Allen T."/>
            <person name="An P."/>
            <person name="Anderson M."/>
            <person name="Anderson S."/>
            <person name="Arachchi H."/>
            <person name="Armbruster J."/>
            <person name="Bachantsang P."/>
            <person name="Baldwin J."/>
            <person name="Barry A."/>
            <person name="Bayul T."/>
            <person name="Blitshsteyn B."/>
            <person name="Bloom T."/>
            <person name="Blye J."/>
            <person name="Boguslavskiy L."/>
            <person name="Borowsky M."/>
            <person name="Boukhgalter B."/>
            <person name="Brunache A."/>
            <person name="Butler J."/>
            <person name="Calixte N."/>
            <person name="Calvo S."/>
            <person name="Camarata J."/>
            <person name="Campo K."/>
            <person name="Chang J."/>
            <person name="Cheshatsang Y."/>
            <person name="Citroen M."/>
            <person name="Collymore A."/>
            <person name="Considine T."/>
            <person name="Cook A."/>
            <person name="Cooke P."/>
            <person name="Corum B."/>
            <person name="Cuomo C."/>
            <person name="David R."/>
            <person name="Dawoe T."/>
            <person name="Degray S."/>
            <person name="Dodge S."/>
            <person name="Dooley K."/>
            <person name="Dorje P."/>
            <person name="Dorjee K."/>
            <person name="Dorris L."/>
            <person name="Duffey N."/>
            <person name="Dupes A."/>
            <person name="Elkins T."/>
            <person name="Engels R."/>
            <person name="Erickson J."/>
            <person name="Farina A."/>
            <person name="Faro S."/>
            <person name="Ferreira P."/>
            <person name="Fischer H."/>
            <person name="Fitzgerald M."/>
            <person name="Foley K."/>
            <person name="Gage D."/>
            <person name="Galagan J."/>
            <person name="Gearin G."/>
            <person name="Gnerre S."/>
            <person name="Gnirke A."/>
            <person name="Goyette A."/>
            <person name="Graham J."/>
            <person name="Grandbois E."/>
            <person name="Gyaltsen K."/>
            <person name="Hafez N."/>
            <person name="Hagopian D."/>
            <person name="Hagos B."/>
            <person name="Hall J."/>
            <person name="Hatcher B."/>
            <person name="Heller A."/>
            <person name="Higgins H."/>
            <person name="Honan T."/>
            <person name="Horn A."/>
            <person name="Houde N."/>
            <person name="Hughes L."/>
            <person name="Hulme W."/>
            <person name="Husby E."/>
            <person name="Iliev I."/>
            <person name="Jaffe D."/>
            <person name="Jones C."/>
            <person name="Kamal M."/>
            <person name="Kamat A."/>
            <person name="Kamvysselis M."/>
            <person name="Karlsson E."/>
            <person name="Kells C."/>
            <person name="Kieu A."/>
            <person name="Kisner P."/>
            <person name="Kodira C."/>
            <person name="Kulbokas E."/>
            <person name="Labutti K."/>
            <person name="Lama D."/>
            <person name="Landers T."/>
            <person name="Leger J."/>
            <person name="Levine S."/>
            <person name="Lewis D."/>
            <person name="Lewis T."/>
            <person name="Lindblad-toh K."/>
            <person name="Liu X."/>
            <person name="Lokyitsang T."/>
            <person name="Lokyitsang Y."/>
            <person name="Lucien O."/>
            <person name="Lui A."/>
            <person name="Ma L.J."/>
            <person name="Mabbitt R."/>
            <person name="Macdonald J."/>
            <person name="Maclean C."/>
            <person name="Major J."/>
            <person name="Manning J."/>
            <person name="Marabella R."/>
            <person name="Maru K."/>
            <person name="Matthews C."/>
            <person name="Mauceli E."/>
            <person name="Mccarthy M."/>
            <person name="Mcdonough S."/>
            <person name="Mcghee T."/>
            <person name="Meldrim J."/>
            <person name="Meneus L."/>
            <person name="Mesirov J."/>
            <person name="Mihalev A."/>
            <person name="Mihova T."/>
            <person name="Mikkelsen T."/>
            <person name="Mlenga V."/>
            <person name="Moru K."/>
            <person name="Mozes J."/>
            <person name="Mulrain L."/>
            <person name="Munson G."/>
            <person name="Naylor J."/>
            <person name="Newes C."/>
            <person name="Nguyen C."/>
            <person name="Nguyen N."/>
            <person name="Nguyen T."/>
            <person name="Nicol R."/>
            <person name="Nielsen C."/>
            <person name="Nizzari M."/>
            <person name="Norbu C."/>
            <person name="Norbu N."/>
            <person name="O'donnell P."/>
            <person name="Okoawo O."/>
            <person name="O'leary S."/>
            <person name="Omotosho B."/>
            <person name="O'neill K."/>
            <person name="Osman S."/>
            <person name="Parker S."/>
            <person name="Perrin D."/>
            <person name="Phunkhang P."/>
            <person name="Piqani B."/>
            <person name="Purcell S."/>
            <person name="Rachupka T."/>
            <person name="Ramasamy U."/>
            <person name="Rameau R."/>
            <person name="Ray V."/>
            <person name="Raymond C."/>
            <person name="Retta R."/>
            <person name="Richardson S."/>
            <person name="Rise C."/>
            <person name="Rodriguez J."/>
            <person name="Rogers J."/>
            <person name="Rogov P."/>
            <person name="Rutman M."/>
            <person name="Schupbach R."/>
            <person name="Seaman C."/>
            <person name="Settipalli S."/>
            <person name="Sharpe T."/>
            <person name="Sheridan J."/>
            <person name="Sherpa N."/>
            <person name="Shi J."/>
            <person name="Smirnov S."/>
            <person name="Smith C."/>
            <person name="Sougnez C."/>
            <person name="Spencer B."/>
            <person name="Stalker J."/>
            <person name="Stange-thomann N."/>
            <person name="Stavropoulos S."/>
            <person name="Stetson K."/>
            <person name="Stone C."/>
            <person name="Stone S."/>
            <person name="Stubbs M."/>
            <person name="Talamas J."/>
            <person name="Tchuinga P."/>
            <person name="Tenzing P."/>
            <person name="Tesfaye S."/>
            <person name="Theodore J."/>
            <person name="Thoulutsang Y."/>
            <person name="Topham K."/>
            <person name="Towey S."/>
            <person name="Tsamla T."/>
            <person name="Tsomo N."/>
            <person name="Vallee D."/>
            <person name="Vassiliev H."/>
            <person name="Venkataraman V."/>
            <person name="Vinson J."/>
            <person name="Vo A."/>
            <person name="Wade C."/>
            <person name="Wang S."/>
            <person name="Wangchuk T."/>
            <person name="Wangdi T."/>
            <person name="Whittaker C."/>
            <person name="Wilkinson J."/>
            <person name="Wu Y."/>
            <person name="Wyman D."/>
            <person name="Yadav S."/>
            <person name="Yang S."/>
            <person name="Yang X."/>
            <person name="Yeager S."/>
            <person name="Yee E."/>
            <person name="Young G."/>
            <person name="Zainoun J."/>
            <person name="Zembeck L."/>
            <person name="Zimmer A."/>
            <person name="Zody M."/>
            <person name="Lander E."/>
        </authorList>
    </citation>
    <scope>NUCLEOTIDE SEQUENCE [LARGE SCALE GENOMIC DNA]</scope>
</reference>
<dbReference type="AlphaFoldDB" id="H2YLP9"/>
<dbReference type="HOGENOM" id="CLU_004213_0_0_1"/>
<protein>
    <recommendedName>
        <fullName evidence="6">Piezo domain-containing protein</fullName>
    </recommendedName>
</protein>
<dbReference type="PANTHER" id="PTHR47049:SF2">
    <property type="entry name" value="PIEZO-TYPE MECHANOSENSITIVE ION CHANNEL HOMOLOG"/>
    <property type="match status" value="1"/>
</dbReference>